<dbReference type="AlphaFoldDB" id="A0A077AR85"/>
<gene>
    <name evidence="1" type="ORF">ID47_01490</name>
</gene>
<dbReference type="InterPro" id="IPR036691">
    <property type="entry name" value="Endo/exonu/phosph_ase_sf"/>
</dbReference>
<evidence type="ECO:0000313" key="1">
    <source>
        <dbReference type="EMBL" id="AIK95697.1"/>
    </source>
</evidence>
<dbReference type="HOGENOM" id="CLU_605291_0_0_5"/>
<dbReference type="Gene3D" id="3.60.10.10">
    <property type="entry name" value="Endonuclease/exonuclease/phosphatase"/>
    <property type="match status" value="1"/>
</dbReference>
<dbReference type="SUPFAM" id="SSF56219">
    <property type="entry name" value="DNase I-like"/>
    <property type="match status" value="1"/>
</dbReference>
<dbReference type="Proteomes" id="UP000028926">
    <property type="component" value="Chromosome"/>
</dbReference>
<keyword evidence="2" id="KW-1185">Reference proteome</keyword>
<reference evidence="1 2" key="1">
    <citation type="submission" date="2014-07" db="EMBL/GenBank/DDBJ databases">
        <title>Comparative genomic insights into amoeba endosymbionts belonging to the families of Holosporaceae and Candidatus Midichloriaceae within Rickettsiales.</title>
        <authorList>
            <person name="Wang Z."/>
            <person name="Wu M."/>
        </authorList>
    </citation>
    <scope>NUCLEOTIDE SEQUENCE [LARGE SCALE GENOMIC DNA]</scope>
    <source>
        <strain evidence="1">PRA3</strain>
    </source>
</reference>
<organism evidence="1 2">
    <name type="scientific">Candidatus Odyssella acanthamoebae</name>
    <dbReference type="NCBI Taxonomy" id="91604"/>
    <lineage>
        <taxon>Bacteria</taxon>
        <taxon>Pseudomonadati</taxon>
        <taxon>Pseudomonadota</taxon>
        <taxon>Alphaproteobacteria</taxon>
        <taxon>Holosporales</taxon>
        <taxon>Candidatus Paracaedibacteraceae</taxon>
        <taxon>Candidatus Odyssella</taxon>
    </lineage>
</organism>
<proteinExistence type="predicted"/>
<dbReference type="EMBL" id="CP008941">
    <property type="protein sequence ID" value="AIK95697.1"/>
    <property type="molecule type" value="Genomic_DNA"/>
</dbReference>
<accession>A0A077AR85</accession>
<sequence length="479" mass="52148">MTRILYWNIQNFSCNAKNAESTTKLGKRLNFILNYIFGNLGNTPPDIICFVEGKGAAGDLGAFKVNGSLLGNANTIEALTAVLTLLQMTRRNESWCLVPPLCSGKGGKSETTAVYYNSNKLIFTGPCAWGLNVNQQAIPLYINDANFPAPPAANPLTPYVAWALRGLPNKVSNITVPNSNPAVFFNENQLAAECVNGDYPGLSDRKPYRTTFTEINNLNGNRDLNIYTIHTSPASASGAMWNMLRARGVSSTIPTNTVNIILGDFNVDTVDDQSSTKKSVLESKVYKAFRDNKYTVQLWPGTDASNWETIKPYCMTHLLHGDSATPYNIAGQKNPSPRANYYPRYGYMGSGSEKRLSDSGAIDNIMTKYAADLQPPNNAATNMTIINPIVGSPYNCINNPPNVPVNLTQGLAFPQYPAFSAIPPGQQQSLLPLPTPGYMGGIIDPQNGPNQIDPALTAFQTAFKEIHDLSDHLPLIIDI</sequence>
<name>A0A077AR85_9PROT</name>
<dbReference type="STRING" id="91604.ID47_01490"/>
<dbReference type="KEGG" id="paca:ID47_01490"/>
<evidence type="ECO:0000313" key="2">
    <source>
        <dbReference type="Proteomes" id="UP000028926"/>
    </source>
</evidence>
<dbReference type="eggNOG" id="ENOG5032RIS">
    <property type="taxonomic scope" value="Bacteria"/>
</dbReference>
<protein>
    <recommendedName>
        <fullName evidence="3">Endonuclease/exonuclease/phosphatase domain-containing protein</fullName>
    </recommendedName>
</protein>
<evidence type="ECO:0008006" key="3">
    <source>
        <dbReference type="Google" id="ProtNLM"/>
    </source>
</evidence>
<dbReference type="OrthoDB" id="1186159at2"/>
<dbReference type="RefSeq" id="WP_038463029.1">
    <property type="nucleotide sequence ID" value="NZ_CP008941.1"/>
</dbReference>